<reference evidence="2 3" key="1">
    <citation type="journal article" date="2023" name="Plants (Basel)">
        <title>Bridging the Gap: Combining Genomics and Transcriptomics Approaches to Understand Stylosanthes scabra, an Orphan Legume from the Brazilian Caatinga.</title>
        <authorList>
            <person name="Ferreira-Neto J.R.C."/>
            <person name="da Silva M.D."/>
            <person name="Binneck E."/>
            <person name="de Melo N.F."/>
            <person name="da Silva R.H."/>
            <person name="de Melo A.L.T.M."/>
            <person name="Pandolfi V."/>
            <person name="Bustamante F.O."/>
            <person name="Brasileiro-Vidal A.C."/>
            <person name="Benko-Iseppon A.M."/>
        </authorList>
    </citation>
    <scope>NUCLEOTIDE SEQUENCE [LARGE SCALE GENOMIC DNA]</scope>
    <source>
        <tissue evidence="2">Leaves</tissue>
    </source>
</reference>
<organism evidence="2 3">
    <name type="scientific">Stylosanthes scabra</name>
    <dbReference type="NCBI Taxonomy" id="79078"/>
    <lineage>
        <taxon>Eukaryota</taxon>
        <taxon>Viridiplantae</taxon>
        <taxon>Streptophyta</taxon>
        <taxon>Embryophyta</taxon>
        <taxon>Tracheophyta</taxon>
        <taxon>Spermatophyta</taxon>
        <taxon>Magnoliopsida</taxon>
        <taxon>eudicotyledons</taxon>
        <taxon>Gunneridae</taxon>
        <taxon>Pentapetalae</taxon>
        <taxon>rosids</taxon>
        <taxon>fabids</taxon>
        <taxon>Fabales</taxon>
        <taxon>Fabaceae</taxon>
        <taxon>Papilionoideae</taxon>
        <taxon>50 kb inversion clade</taxon>
        <taxon>dalbergioids sensu lato</taxon>
        <taxon>Dalbergieae</taxon>
        <taxon>Pterocarpus clade</taxon>
        <taxon>Stylosanthes</taxon>
    </lineage>
</organism>
<sequence>APGSHRHFRTFTPLILQVTRQGPGVLAFNKDLFFDLLIIEESGYEGCPFVVIDFLFVLFILFRLRSLFLLLLLSHLLPRQIYPHCLLLCFNPHPLHRIHPRFPHPLHHRNLLIVTVDRTTN</sequence>
<gene>
    <name evidence="2" type="ORF">PIB30_096718</name>
</gene>
<accession>A0ABU6RW12</accession>
<proteinExistence type="predicted"/>
<comment type="caution">
    <text evidence="2">The sequence shown here is derived from an EMBL/GenBank/DDBJ whole genome shotgun (WGS) entry which is preliminary data.</text>
</comment>
<protein>
    <submittedName>
        <fullName evidence="2">Uncharacterized protein</fullName>
    </submittedName>
</protein>
<dbReference type="Proteomes" id="UP001341840">
    <property type="component" value="Unassembled WGS sequence"/>
</dbReference>
<feature type="transmembrane region" description="Helical" evidence="1">
    <location>
        <begin position="49"/>
        <end position="73"/>
    </location>
</feature>
<dbReference type="EMBL" id="JASCZI010032525">
    <property type="protein sequence ID" value="MED6128332.1"/>
    <property type="molecule type" value="Genomic_DNA"/>
</dbReference>
<keyword evidence="1" id="KW-0812">Transmembrane</keyword>
<feature type="non-terminal residue" evidence="2">
    <location>
        <position position="1"/>
    </location>
</feature>
<name>A0ABU6RW12_9FABA</name>
<evidence type="ECO:0000313" key="3">
    <source>
        <dbReference type="Proteomes" id="UP001341840"/>
    </source>
</evidence>
<evidence type="ECO:0000256" key="1">
    <source>
        <dbReference type="SAM" id="Phobius"/>
    </source>
</evidence>
<keyword evidence="1" id="KW-0472">Membrane</keyword>
<keyword evidence="1" id="KW-1133">Transmembrane helix</keyword>
<evidence type="ECO:0000313" key="2">
    <source>
        <dbReference type="EMBL" id="MED6128332.1"/>
    </source>
</evidence>
<keyword evidence="3" id="KW-1185">Reference proteome</keyword>